<dbReference type="AlphaFoldDB" id="A0A412WS54"/>
<sequence>MYKVKRTIYVDNQSIDVWFGLVSKTKNGKNGKYTVYLLTDDPNNPYNHAEPILSNITSKETAVRKTIEYTKELFHNILISQKNNNKSQEDNGKKSQS</sequence>
<proteinExistence type="predicted"/>
<evidence type="ECO:0000313" key="1">
    <source>
        <dbReference type="EMBL" id="RGV30043.1"/>
    </source>
</evidence>
<gene>
    <name evidence="1" type="ORF">DWW24_02700</name>
</gene>
<dbReference type="EMBL" id="QRYW01000004">
    <property type="protein sequence ID" value="RGV30043.1"/>
    <property type="molecule type" value="Genomic_DNA"/>
</dbReference>
<name>A0A412WS54_9BACT</name>
<organism evidence="1 2">
    <name type="scientific">Odoribacter splanchnicus</name>
    <dbReference type="NCBI Taxonomy" id="28118"/>
    <lineage>
        <taxon>Bacteria</taxon>
        <taxon>Pseudomonadati</taxon>
        <taxon>Bacteroidota</taxon>
        <taxon>Bacteroidia</taxon>
        <taxon>Bacteroidales</taxon>
        <taxon>Odoribacteraceae</taxon>
        <taxon>Odoribacter</taxon>
    </lineage>
</organism>
<accession>A0A412WS54</accession>
<protein>
    <submittedName>
        <fullName evidence="1">Uncharacterized protein</fullName>
    </submittedName>
</protein>
<evidence type="ECO:0000313" key="2">
    <source>
        <dbReference type="Proteomes" id="UP000283426"/>
    </source>
</evidence>
<comment type="caution">
    <text evidence="1">The sequence shown here is derived from an EMBL/GenBank/DDBJ whole genome shotgun (WGS) entry which is preliminary data.</text>
</comment>
<dbReference type="RefSeq" id="WP_118107241.1">
    <property type="nucleotide sequence ID" value="NZ_QRYW01000004.1"/>
</dbReference>
<reference evidence="1 2" key="1">
    <citation type="submission" date="2018-08" db="EMBL/GenBank/DDBJ databases">
        <title>A genome reference for cultivated species of the human gut microbiota.</title>
        <authorList>
            <person name="Zou Y."/>
            <person name="Xue W."/>
            <person name="Luo G."/>
        </authorList>
    </citation>
    <scope>NUCLEOTIDE SEQUENCE [LARGE SCALE GENOMIC DNA]</scope>
    <source>
        <strain evidence="1 2">AF14-6AC</strain>
    </source>
</reference>
<dbReference type="Proteomes" id="UP000283426">
    <property type="component" value="Unassembled WGS sequence"/>
</dbReference>